<evidence type="ECO:0000313" key="2">
    <source>
        <dbReference type="EMBL" id="EPQ51933.1"/>
    </source>
</evidence>
<dbReference type="OrthoDB" id="3596006at2759"/>
<dbReference type="GeneID" id="19309027"/>
<proteinExistence type="predicted"/>
<keyword evidence="1" id="KW-0812">Transmembrane</keyword>
<dbReference type="KEGG" id="gtr:GLOTRDRAFT_80940"/>
<feature type="transmembrane region" description="Helical" evidence="1">
    <location>
        <begin position="35"/>
        <end position="60"/>
    </location>
</feature>
<dbReference type="HOGENOM" id="CLU_082451_0_0_1"/>
<dbReference type="EMBL" id="KB469309">
    <property type="protein sequence ID" value="EPQ51933.1"/>
    <property type="molecule type" value="Genomic_DNA"/>
</dbReference>
<accession>S7PWJ7</accession>
<dbReference type="Proteomes" id="UP000030669">
    <property type="component" value="Unassembled WGS sequence"/>
</dbReference>
<gene>
    <name evidence="2" type="ORF">GLOTRDRAFT_80940</name>
</gene>
<keyword evidence="3" id="KW-1185">Reference proteome</keyword>
<dbReference type="AlphaFoldDB" id="S7PWJ7"/>
<evidence type="ECO:0000256" key="1">
    <source>
        <dbReference type="SAM" id="Phobius"/>
    </source>
</evidence>
<dbReference type="eggNOG" id="ENOG502RY6P">
    <property type="taxonomic scope" value="Eukaryota"/>
</dbReference>
<dbReference type="OMA" id="FMSISHY"/>
<dbReference type="RefSeq" id="XP_007869806.1">
    <property type="nucleotide sequence ID" value="XM_007871615.1"/>
</dbReference>
<name>S7PWJ7_GLOTA</name>
<feature type="transmembrane region" description="Helical" evidence="1">
    <location>
        <begin position="176"/>
        <end position="198"/>
    </location>
</feature>
<evidence type="ECO:0000313" key="3">
    <source>
        <dbReference type="Proteomes" id="UP000030669"/>
    </source>
</evidence>
<sequence length="227" mass="25558">MPPYVFGLDLAKIRFSAFKSSNMFNGLSYLRSERFIVYQLAMIIVVCAESTATYAMSRYLDMQESLQSTYPGSYMYNNDIVGAASLTIFAGVWTAIVYGTLFFFLLFWPDSRETPFWAMVKKASAIFCTLVVLASCIWSTIVVTTKSAWISGVPSQLGKTVQPNVPLMYSHYAHNIAWIVLLWLGWIFVVASNVLVFIASRHHIRSDSDNISSSERALKEQNGSGRY</sequence>
<keyword evidence="1" id="KW-1133">Transmembrane helix</keyword>
<keyword evidence="1" id="KW-0472">Membrane</keyword>
<protein>
    <recommendedName>
        <fullName evidence="4">MARVEL domain-containing protein</fullName>
    </recommendedName>
</protein>
<feature type="transmembrane region" description="Helical" evidence="1">
    <location>
        <begin position="120"/>
        <end position="141"/>
    </location>
</feature>
<organism evidence="2 3">
    <name type="scientific">Gloeophyllum trabeum (strain ATCC 11539 / FP-39264 / Madison 617)</name>
    <name type="common">Brown rot fungus</name>
    <dbReference type="NCBI Taxonomy" id="670483"/>
    <lineage>
        <taxon>Eukaryota</taxon>
        <taxon>Fungi</taxon>
        <taxon>Dikarya</taxon>
        <taxon>Basidiomycota</taxon>
        <taxon>Agaricomycotina</taxon>
        <taxon>Agaricomycetes</taxon>
        <taxon>Gloeophyllales</taxon>
        <taxon>Gloeophyllaceae</taxon>
        <taxon>Gloeophyllum</taxon>
    </lineage>
</organism>
<feature type="transmembrane region" description="Helical" evidence="1">
    <location>
        <begin position="80"/>
        <end position="108"/>
    </location>
</feature>
<evidence type="ECO:0008006" key="4">
    <source>
        <dbReference type="Google" id="ProtNLM"/>
    </source>
</evidence>
<reference evidence="2 3" key="1">
    <citation type="journal article" date="2012" name="Science">
        <title>The Paleozoic origin of enzymatic lignin decomposition reconstructed from 31 fungal genomes.</title>
        <authorList>
            <person name="Floudas D."/>
            <person name="Binder M."/>
            <person name="Riley R."/>
            <person name="Barry K."/>
            <person name="Blanchette R.A."/>
            <person name="Henrissat B."/>
            <person name="Martinez A.T."/>
            <person name="Otillar R."/>
            <person name="Spatafora J.W."/>
            <person name="Yadav J.S."/>
            <person name="Aerts A."/>
            <person name="Benoit I."/>
            <person name="Boyd A."/>
            <person name="Carlson A."/>
            <person name="Copeland A."/>
            <person name="Coutinho P.M."/>
            <person name="de Vries R.P."/>
            <person name="Ferreira P."/>
            <person name="Findley K."/>
            <person name="Foster B."/>
            <person name="Gaskell J."/>
            <person name="Glotzer D."/>
            <person name="Gorecki P."/>
            <person name="Heitman J."/>
            <person name="Hesse C."/>
            <person name="Hori C."/>
            <person name="Igarashi K."/>
            <person name="Jurgens J.A."/>
            <person name="Kallen N."/>
            <person name="Kersten P."/>
            <person name="Kohler A."/>
            <person name="Kuees U."/>
            <person name="Kumar T.K.A."/>
            <person name="Kuo A."/>
            <person name="LaButti K."/>
            <person name="Larrondo L.F."/>
            <person name="Lindquist E."/>
            <person name="Ling A."/>
            <person name="Lombard V."/>
            <person name="Lucas S."/>
            <person name="Lundell T."/>
            <person name="Martin R."/>
            <person name="McLaughlin D.J."/>
            <person name="Morgenstern I."/>
            <person name="Morin E."/>
            <person name="Murat C."/>
            <person name="Nagy L.G."/>
            <person name="Nolan M."/>
            <person name="Ohm R.A."/>
            <person name="Patyshakuliyeva A."/>
            <person name="Rokas A."/>
            <person name="Ruiz-Duenas F.J."/>
            <person name="Sabat G."/>
            <person name="Salamov A."/>
            <person name="Samejima M."/>
            <person name="Schmutz J."/>
            <person name="Slot J.C."/>
            <person name="St John F."/>
            <person name="Stenlid J."/>
            <person name="Sun H."/>
            <person name="Sun S."/>
            <person name="Syed K."/>
            <person name="Tsang A."/>
            <person name="Wiebenga A."/>
            <person name="Young D."/>
            <person name="Pisabarro A."/>
            <person name="Eastwood D.C."/>
            <person name="Martin F."/>
            <person name="Cullen D."/>
            <person name="Grigoriev I.V."/>
            <person name="Hibbett D.S."/>
        </authorList>
    </citation>
    <scope>NUCLEOTIDE SEQUENCE [LARGE SCALE GENOMIC DNA]</scope>
    <source>
        <strain evidence="2 3">ATCC 11539</strain>
    </source>
</reference>